<dbReference type="Proteomes" id="UP000190105">
    <property type="component" value="Unassembled WGS sequence"/>
</dbReference>
<gene>
    <name evidence="1" type="ORF">SAMN05443428_11710</name>
</gene>
<dbReference type="AlphaFoldDB" id="A0A1T4Y146"/>
<proteinExistence type="predicted"/>
<name>A0A1T4Y146_9CLOT</name>
<evidence type="ECO:0000313" key="2">
    <source>
        <dbReference type="Proteomes" id="UP000190105"/>
    </source>
</evidence>
<dbReference type="RefSeq" id="WP_078697123.1">
    <property type="nucleotide sequence ID" value="NZ_FUYH01000017.1"/>
</dbReference>
<reference evidence="2" key="1">
    <citation type="submission" date="2017-02" db="EMBL/GenBank/DDBJ databases">
        <authorList>
            <person name="Varghese N."/>
            <person name="Submissions S."/>
        </authorList>
    </citation>
    <scope>NUCLEOTIDE SEQUENCE [LARGE SCALE GENOMIC DNA]</scope>
    <source>
        <strain evidence="2">USBA 833</strain>
    </source>
</reference>
<dbReference type="EMBL" id="FUYH01000017">
    <property type="protein sequence ID" value="SKA94985.1"/>
    <property type="molecule type" value="Genomic_DNA"/>
</dbReference>
<organism evidence="1 2">
    <name type="scientific">Caloramator quimbayensis</name>
    <dbReference type="NCBI Taxonomy" id="1147123"/>
    <lineage>
        <taxon>Bacteria</taxon>
        <taxon>Bacillati</taxon>
        <taxon>Bacillota</taxon>
        <taxon>Clostridia</taxon>
        <taxon>Eubacteriales</taxon>
        <taxon>Clostridiaceae</taxon>
        <taxon>Caloramator</taxon>
    </lineage>
</organism>
<accession>A0A1T4Y146</accession>
<keyword evidence="2" id="KW-1185">Reference proteome</keyword>
<dbReference type="STRING" id="1147123.SAMN05443428_11710"/>
<protein>
    <submittedName>
        <fullName evidence="1">Uncharacterized protein</fullName>
    </submittedName>
</protein>
<sequence>MIEVTDSEVIIYRWFWKRRIKKENIRSAYVSDTFYLTIRTYDGRIIACGNDFILWSYGKKLEMIVDEAFASSIFLK</sequence>
<evidence type="ECO:0000313" key="1">
    <source>
        <dbReference type="EMBL" id="SKA94985.1"/>
    </source>
</evidence>